<name>A0AAV1VGD0_9STRA</name>
<evidence type="ECO:0000313" key="1">
    <source>
        <dbReference type="EMBL" id="CAK7945000.1"/>
    </source>
</evidence>
<protein>
    <submittedName>
        <fullName evidence="1">Uncharacterized protein</fullName>
    </submittedName>
</protein>
<evidence type="ECO:0000313" key="2">
    <source>
        <dbReference type="Proteomes" id="UP001162060"/>
    </source>
</evidence>
<sequence length="66" mass="7528">MYVGDLKEEYKVSCEGSSIIVEDGHPNAMEKLGKKCCQVLVEATPRILRTERWISQKKSIIAHDHQ</sequence>
<accession>A0AAV1VGD0</accession>
<reference evidence="1" key="1">
    <citation type="submission" date="2024-01" db="EMBL/GenBank/DDBJ databases">
        <authorList>
            <person name="Webb A."/>
        </authorList>
    </citation>
    <scope>NUCLEOTIDE SEQUENCE</scope>
    <source>
        <strain evidence="1">Pm1</strain>
    </source>
</reference>
<gene>
    <name evidence="1" type="ORF">PM001_LOCUS30150</name>
</gene>
<comment type="caution">
    <text evidence="1">The sequence shown here is derived from an EMBL/GenBank/DDBJ whole genome shotgun (WGS) entry which is preliminary data.</text>
</comment>
<dbReference type="EMBL" id="CAKLBY020000312">
    <property type="protein sequence ID" value="CAK7945000.1"/>
    <property type="molecule type" value="Genomic_DNA"/>
</dbReference>
<dbReference type="Proteomes" id="UP001162060">
    <property type="component" value="Unassembled WGS sequence"/>
</dbReference>
<organism evidence="1 2">
    <name type="scientific">Peronospora matthiolae</name>
    <dbReference type="NCBI Taxonomy" id="2874970"/>
    <lineage>
        <taxon>Eukaryota</taxon>
        <taxon>Sar</taxon>
        <taxon>Stramenopiles</taxon>
        <taxon>Oomycota</taxon>
        <taxon>Peronosporomycetes</taxon>
        <taxon>Peronosporales</taxon>
        <taxon>Peronosporaceae</taxon>
        <taxon>Peronospora</taxon>
    </lineage>
</organism>
<dbReference type="AlphaFoldDB" id="A0AAV1VGD0"/>
<proteinExistence type="predicted"/>